<evidence type="ECO:0000313" key="2">
    <source>
        <dbReference type="EMBL" id="MEQ1406633.1"/>
    </source>
</evidence>
<comment type="caution">
    <text evidence="2">The sequence shown here is derived from an EMBL/GenBank/DDBJ whole genome shotgun (WGS) entry which is preliminary data.</text>
</comment>
<keyword evidence="3" id="KW-1185">Reference proteome</keyword>
<accession>A0ABV0M431</accession>
<dbReference type="Gene3D" id="3.30.1360.200">
    <property type="match status" value="1"/>
</dbReference>
<gene>
    <name evidence="2" type="ORF">ABK249_17010</name>
</gene>
<feature type="domain" description="SecDF P1 head subdomain" evidence="1">
    <location>
        <begin position="27"/>
        <end position="112"/>
    </location>
</feature>
<name>A0ABV0M431_9HYPH</name>
<sequence>MLAKLVTGLAISLMGHTTASAEMLELKVARAEVSRDDVPPGGAVDVLLTDESVEAAAAFTESRVGRQIHIRADGTLLMSPFIGGPMNGPAIRLSGGMTPEAAKNLAFLLNHSARLTIDDEPVK</sequence>
<dbReference type="Pfam" id="PF22599">
    <property type="entry name" value="SecDF_P1_head"/>
    <property type="match status" value="1"/>
</dbReference>
<organism evidence="2 3">
    <name type="scientific">Neorhizobium phenanthreniclasticum</name>
    <dbReference type="NCBI Taxonomy" id="3157917"/>
    <lineage>
        <taxon>Bacteria</taxon>
        <taxon>Pseudomonadati</taxon>
        <taxon>Pseudomonadota</taxon>
        <taxon>Alphaproteobacteria</taxon>
        <taxon>Hyphomicrobiales</taxon>
        <taxon>Rhizobiaceae</taxon>
        <taxon>Rhizobium/Agrobacterium group</taxon>
        <taxon>Neorhizobium</taxon>
    </lineage>
</organism>
<dbReference type="InterPro" id="IPR054384">
    <property type="entry name" value="SecDF_P1_head"/>
</dbReference>
<reference evidence="2 3" key="1">
    <citation type="submission" date="2024-05" db="EMBL/GenBank/DDBJ databases">
        <title>Neorhizobium sp. Rsf11, a plant growth promoting and heavy metal resistant PAH-degrader.</title>
        <authorList>
            <person name="Golubev S.N."/>
            <person name="Muratova A.Y."/>
            <person name="Markelova M.I."/>
        </authorList>
    </citation>
    <scope>NUCLEOTIDE SEQUENCE [LARGE SCALE GENOMIC DNA]</scope>
    <source>
        <strain evidence="2 3">Rsf11</strain>
    </source>
</reference>
<protein>
    <recommendedName>
        <fullName evidence="1">SecDF P1 head subdomain domain-containing protein</fullName>
    </recommendedName>
</protein>
<proteinExistence type="predicted"/>
<evidence type="ECO:0000313" key="3">
    <source>
        <dbReference type="Proteomes" id="UP001496627"/>
    </source>
</evidence>
<dbReference type="RefSeq" id="WP_037145699.1">
    <property type="nucleotide sequence ID" value="NZ_JBEAAL010000012.1"/>
</dbReference>
<dbReference type="EMBL" id="JBEAAL010000012">
    <property type="protein sequence ID" value="MEQ1406633.1"/>
    <property type="molecule type" value="Genomic_DNA"/>
</dbReference>
<evidence type="ECO:0000259" key="1">
    <source>
        <dbReference type="Pfam" id="PF22599"/>
    </source>
</evidence>
<dbReference type="Proteomes" id="UP001496627">
    <property type="component" value="Unassembled WGS sequence"/>
</dbReference>